<dbReference type="EMBL" id="CM042011">
    <property type="protein sequence ID" value="KAI3768071.1"/>
    <property type="molecule type" value="Genomic_DNA"/>
</dbReference>
<comment type="caution">
    <text evidence="1">The sequence shown here is derived from an EMBL/GenBank/DDBJ whole genome shotgun (WGS) entry which is preliminary data.</text>
</comment>
<name>A0ACB9FBL5_CICIN</name>
<keyword evidence="2" id="KW-1185">Reference proteome</keyword>
<protein>
    <submittedName>
        <fullName evidence="1">Uncharacterized protein</fullName>
    </submittedName>
</protein>
<organism evidence="1 2">
    <name type="scientific">Cichorium intybus</name>
    <name type="common">Chicory</name>
    <dbReference type="NCBI Taxonomy" id="13427"/>
    <lineage>
        <taxon>Eukaryota</taxon>
        <taxon>Viridiplantae</taxon>
        <taxon>Streptophyta</taxon>
        <taxon>Embryophyta</taxon>
        <taxon>Tracheophyta</taxon>
        <taxon>Spermatophyta</taxon>
        <taxon>Magnoliopsida</taxon>
        <taxon>eudicotyledons</taxon>
        <taxon>Gunneridae</taxon>
        <taxon>Pentapetalae</taxon>
        <taxon>asterids</taxon>
        <taxon>campanulids</taxon>
        <taxon>Asterales</taxon>
        <taxon>Asteraceae</taxon>
        <taxon>Cichorioideae</taxon>
        <taxon>Cichorieae</taxon>
        <taxon>Cichoriinae</taxon>
        <taxon>Cichorium</taxon>
    </lineage>
</organism>
<evidence type="ECO:0000313" key="1">
    <source>
        <dbReference type="EMBL" id="KAI3768071.1"/>
    </source>
</evidence>
<evidence type="ECO:0000313" key="2">
    <source>
        <dbReference type="Proteomes" id="UP001055811"/>
    </source>
</evidence>
<reference evidence="2" key="1">
    <citation type="journal article" date="2022" name="Mol. Ecol. Resour.">
        <title>The genomes of chicory, endive, great burdock and yacon provide insights into Asteraceae palaeo-polyploidization history and plant inulin production.</title>
        <authorList>
            <person name="Fan W."/>
            <person name="Wang S."/>
            <person name="Wang H."/>
            <person name="Wang A."/>
            <person name="Jiang F."/>
            <person name="Liu H."/>
            <person name="Zhao H."/>
            <person name="Xu D."/>
            <person name="Zhang Y."/>
        </authorList>
    </citation>
    <scope>NUCLEOTIDE SEQUENCE [LARGE SCALE GENOMIC DNA]</scope>
    <source>
        <strain evidence="2">cv. Punajuju</strain>
    </source>
</reference>
<gene>
    <name evidence="1" type="ORF">L2E82_18503</name>
</gene>
<sequence length="92" mass="10016">MHMGERERGWNVVGMGIGDIKAEGEGGGGGTTVTIHGSDDRRGLVGMHALVYQRTRLTKMVVAIIQVERLVVKDGMDHTTLRDNSRGGRDGW</sequence>
<reference evidence="1 2" key="2">
    <citation type="journal article" date="2022" name="Mol. Ecol. Resour.">
        <title>The genomes of chicory, endive, great burdock and yacon provide insights into Asteraceae paleo-polyploidization history and plant inulin production.</title>
        <authorList>
            <person name="Fan W."/>
            <person name="Wang S."/>
            <person name="Wang H."/>
            <person name="Wang A."/>
            <person name="Jiang F."/>
            <person name="Liu H."/>
            <person name="Zhao H."/>
            <person name="Xu D."/>
            <person name="Zhang Y."/>
        </authorList>
    </citation>
    <scope>NUCLEOTIDE SEQUENCE [LARGE SCALE GENOMIC DNA]</scope>
    <source>
        <strain evidence="2">cv. Punajuju</strain>
        <tissue evidence="1">Leaves</tissue>
    </source>
</reference>
<proteinExistence type="predicted"/>
<dbReference type="Proteomes" id="UP001055811">
    <property type="component" value="Linkage Group LG03"/>
</dbReference>
<accession>A0ACB9FBL5</accession>